<evidence type="ECO:0000313" key="12">
    <source>
        <dbReference type="EMBL" id="KAG6578858.1"/>
    </source>
</evidence>
<keyword evidence="7" id="KW-0009">Actin-binding</keyword>
<dbReference type="InterPro" id="IPR041707">
    <property type="entry name" value="Pus3-like"/>
</dbReference>
<evidence type="ECO:0000256" key="4">
    <source>
        <dbReference type="ARBA" id="ARBA00022467"/>
    </source>
</evidence>
<dbReference type="Proteomes" id="UP000685013">
    <property type="component" value="Chromosome 15"/>
</dbReference>
<keyword evidence="8" id="KW-0206">Cytoskeleton</keyword>
<dbReference type="GO" id="GO:0001522">
    <property type="term" value="P:pseudouridine synthesis"/>
    <property type="evidence" value="ECO:0007669"/>
    <property type="project" value="InterPro"/>
</dbReference>
<dbReference type="PROSITE" id="PS00231">
    <property type="entry name" value="F_ACTIN_CAPPING_BETA"/>
    <property type="match status" value="1"/>
</dbReference>
<keyword evidence="6" id="KW-0007">Acetylation</keyword>
<dbReference type="EMBL" id="JAGKQH010000015">
    <property type="protein sequence ID" value="KAG6578858.1"/>
    <property type="molecule type" value="Genomic_DNA"/>
</dbReference>
<name>A0AAV6MDA8_9ROSI</name>
<reference evidence="12 13" key="1">
    <citation type="journal article" date="2021" name="Hortic Res">
        <title>The domestication of Cucurbita argyrosperma as revealed by the genome of its wild relative.</title>
        <authorList>
            <person name="Barrera-Redondo J."/>
            <person name="Sanchez-de la Vega G."/>
            <person name="Aguirre-Liguori J.A."/>
            <person name="Castellanos-Morales G."/>
            <person name="Gutierrez-Guerrero Y.T."/>
            <person name="Aguirre-Dugua X."/>
            <person name="Aguirre-Planter E."/>
            <person name="Tenaillon M.I."/>
            <person name="Lira-Saade R."/>
            <person name="Eguiarte L.E."/>
        </authorList>
    </citation>
    <scope>NUCLEOTIDE SEQUENCE [LARGE SCALE GENOMIC DNA]</scope>
    <source>
        <strain evidence="12">JBR-2021</strain>
    </source>
</reference>
<dbReference type="InterPro" id="IPR001406">
    <property type="entry name" value="PsdUridine_synth_TruA"/>
</dbReference>
<evidence type="ECO:0000256" key="8">
    <source>
        <dbReference type="ARBA" id="ARBA00023212"/>
    </source>
</evidence>
<evidence type="ECO:0000256" key="9">
    <source>
        <dbReference type="ARBA" id="ARBA00025389"/>
    </source>
</evidence>
<keyword evidence="5" id="KW-0963">Cytoplasm</keyword>
<dbReference type="FunFam" id="3.30.70.580:FF:000012">
    <property type="entry name" value="tRNA pseudouridine synthase"/>
    <property type="match status" value="1"/>
</dbReference>
<dbReference type="Pfam" id="PF01115">
    <property type="entry name" value="F_actin_cap_B"/>
    <property type="match status" value="1"/>
</dbReference>
<dbReference type="GO" id="GO:0009982">
    <property type="term" value="F:pseudouridine synthase activity"/>
    <property type="evidence" value="ECO:0007669"/>
    <property type="project" value="InterPro"/>
</dbReference>
<evidence type="ECO:0000256" key="2">
    <source>
        <dbReference type="ARBA" id="ARBA00006039"/>
    </source>
</evidence>
<feature type="non-terminal residue" evidence="12">
    <location>
        <position position="1"/>
    </location>
</feature>
<dbReference type="InterPro" id="IPR020097">
    <property type="entry name" value="PsdUridine_synth_TruA_a/b_dom"/>
</dbReference>
<evidence type="ECO:0000256" key="1">
    <source>
        <dbReference type="ARBA" id="ARBA00004245"/>
    </source>
</evidence>
<dbReference type="FunFam" id="3.30.70.660:FF:000010">
    <property type="entry name" value="tRNA pseudouridine synthase"/>
    <property type="match status" value="1"/>
</dbReference>
<feature type="domain" description="Pseudouridine synthase I TruA alpha/beta" evidence="11">
    <location>
        <begin position="287"/>
        <end position="396"/>
    </location>
</feature>
<keyword evidence="4" id="KW-0117">Actin capping</keyword>
<dbReference type="GO" id="GO:0051015">
    <property type="term" value="F:actin filament binding"/>
    <property type="evidence" value="ECO:0007669"/>
    <property type="project" value="TreeGrafter"/>
</dbReference>
<keyword evidence="13" id="KW-1185">Reference proteome</keyword>
<dbReference type="CDD" id="cd02569">
    <property type="entry name" value="PseudoU_synth_ScPus3"/>
    <property type="match status" value="1"/>
</dbReference>
<accession>A0AAV6MDA8</accession>
<comment type="caution">
    <text evidence="12">The sequence shown here is derived from an EMBL/GenBank/DDBJ whole genome shotgun (WGS) entry which is preliminary data.</text>
</comment>
<evidence type="ECO:0000256" key="5">
    <source>
        <dbReference type="ARBA" id="ARBA00022490"/>
    </source>
</evidence>
<dbReference type="InterPro" id="IPR019771">
    <property type="entry name" value="F-actin_capping_bsu_CS"/>
</dbReference>
<proteinExistence type="inferred from homology"/>
<dbReference type="PANTHER" id="PTHR10619">
    <property type="entry name" value="F-ACTIN-CAPPING PROTEIN SUBUNIT BETA"/>
    <property type="match status" value="1"/>
</dbReference>
<feature type="coiled-coil region" evidence="10">
    <location>
        <begin position="53"/>
        <end position="80"/>
    </location>
</feature>
<dbReference type="InterPro" id="IPR001698">
    <property type="entry name" value="CAPZB"/>
</dbReference>
<evidence type="ECO:0000256" key="6">
    <source>
        <dbReference type="ARBA" id="ARBA00022990"/>
    </source>
</evidence>
<evidence type="ECO:0000256" key="10">
    <source>
        <dbReference type="SAM" id="Coils"/>
    </source>
</evidence>
<protein>
    <recommendedName>
        <fullName evidence="3">F-actin-capping protein subunit beta</fullName>
    </recommendedName>
</protein>
<dbReference type="FunFam" id="1.20.58.570:FF:000001">
    <property type="entry name" value="F-actin-capping protein subunit beta"/>
    <property type="match status" value="1"/>
</dbReference>
<organism evidence="12 13">
    <name type="scientific">Cucurbita argyrosperma subsp. sororia</name>
    <dbReference type="NCBI Taxonomy" id="37648"/>
    <lineage>
        <taxon>Eukaryota</taxon>
        <taxon>Viridiplantae</taxon>
        <taxon>Streptophyta</taxon>
        <taxon>Embryophyta</taxon>
        <taxon>Tracheophyta</taxon>
        <taxon>Spermatophyta</taxon>
        <taxon>Magnoliopsida</taxon>
        <taxon>eudicotyledons</taxon>
        <taxon>Gunneridae</taxon>
        <taxon>Pentapetalae</taxon>
        <taxon>rosids</taxon>
        <taxon>fabids</taxon>
        <taxon>Cucurbitales</taxon>
        <taxon>Cucurbitaceae</taxon>
        <taxon>Cucurbiteae</taxon>
        <taxon>Cucurbita</taxon>
    </lineage>
</organism>
<dbReference type="PANTHER" id="PTHR10619:SF0">
    <property type="entry name" value="F-ACTIN-CAPPING PROTEIN SUBUNIT BETA ISOFORMS 1 AND 2"/>
    <property type="match status" value="1"/>
</dbReference>
<comment type="function">
    <text evidence="9">F-actin-capping proteins bind in a Ca(2+)-independent manner to the fast growing ends of actin filaments (barbed end) thereby blocking the exchange of subunits at these ends. Unlike other capping proteins (such as gelsolin and severin), these proteins do not sever actin filaments.</text>
</comment>
<evidence type="ECO:0000256" key="7">
    <source>
        <dbReference type="ARBA" id="ARBA00023203"/>
    </source>
</evidence>
<evidence type="ECO:0000313" key="13">
    <source>
        <dbReference type="Proteomes" id="UP000685013"/>
    </source>
</evidence>
<dbReference type="AlphaFoldDB" id="A0AAV6MDA8"/>
<comment type="subcellular location">
    <subcellularLocation>
        <location evidence="1">Cytoplasm</location>
        <location evidence="1">Cytoskeleton</location>
    </subcellularLocation>
</comment>
<dbReference type="GO" id="GO:0051016">
    <property type="term" value="P:barbed-end actin filament capping"/>
    <property type="evidence" value="ECO:0007669"/>
    <property type="project" value="InterPro"/>
</dbReference>
<dbReference type="GO" id="GO:0000902">
    <property type="term" value="P:cell morphogenesis"/>
    <property type="evidence" value="ECO:0007669"/>
    <property type="project" value="TreeGrafter"/>
</dbReference>
<comment type="similarity">
    <text evidence="2">Belongs to the F-actin-capping protein beta subunit family.</text>
</comment>
<sequence length="755" mass="85393">MKLSGRLNSGAVFLDVQGLMDGAEHSLDYRGGTGAMETTSGTDEFQPFDGNLIGNLQSQLRLLQGRVKELEEENSNLSSRLASCCCSERRMNFDDGSSSIEKSKKYGSLKDKTTKKKAVEKTPGYNTRILDHCSKRYIALKVMYFGRRFYGFASEAQMEPTVESEIFRALEKARLLVGGRKESCYSRCGRTDRGVSSVGQVIALYLRSNLKDPPNGENGNHNSEEHHDGEIDYVRVMNRVLPNDIRVLGWCTVPVGFSARFSCLRRKYKYLFWGANLNISAMERAGKKFVGEHDFRNFCKMDAANVHNYRRCIMSFDISPCDVRMEGNPLWAFNIEGSAFLWHQVRCMVAVVFMVGQGLEDPDVVDILLDPVRTPRKPQYVMASENPLVLHSCEFEGVKFRCSTDAGEALQLHLTNEIRTYELQAAIFKEALLSCLPITNDESFSDNRKIKKKICHVPLLSRPTEPSYEERRAKLNSSSKKIVSPSCAALILRRKTQETMEAAMGLMRRMPPRHSETALSALLTLLPHHSSDLLSQVDQPLQALCDVDNGKEFILCEYNRDADSYRSPWSNKYHPPLEDGSMPSIEMRKLEIEANEVFTIYRDQYYEGGISSVYMWEDDEESFVGCFLIKKDGSKTGHGRRGFLQEGAWDAIHVIEVRLEDEGTASYCLTSTVMLSLTTDNNTAGTFSLSGSIRRQMKMKLSVAEGHLCNMGRMIEEMESKLRNSLDQVYFGKTKEMVCTLRPPSEVGHMKLPEK</sequence>
<gene>
    <name evidence="12" type="ORF">SDJN03_23306</name>
</gene>
<evidence type="ECO:0000256" key="3">
    <source>
        <dbReference type="ARBA" id="ARBA00021859"/>
    </source>
</evidence>
<dbReference type="GO" id="GO:0003723">
    <property type="term" value="F:RNA binding"/>
    <property type="evidence" value="ECO:0007669"/>
    <property type="project" value="InterPro"/>
</dbReference>
<dbReference type="GO" id="GO:0008290">
    <property type="term" value="C:F-actin capping protein complex"/>
    <property type="evidence" value="ECO:0007669"/>
    <property type="project" value="InterPro"/>
</dbReference>
<dbReference type="GO" id="GO:0030036">
    <property type="term" value="P:actin cytoskeleton organization"/>
    <property type="evidence" value="ECO:0007669"/>
    <property type="project" value="InterPro"/>
</dbReference>
<dbReference type="GO" id="GO:0005737">
    <property type="term" value="C:cytoplasm"/>
    <property type="evidence" value="ECO:0007669"/>
    <property type="project" value="InterPro"/>
</dbReference>
<dbReference type="FunFam" id="3.90.1150.210:FF:000004">
    <property type="entry name" value="F-actin-capping protein subunit beta"/>
    <property type="match status" value="1"/>
</dbReference>
<dbReference type="HAMAP" id="MF_00171">
    <property type="entry name" value="TruA"/>
    <property type="match status" value="1"/>
</dbReference>
<dbReference type="NCBIfam" id="TIGR00071">
    <property type="entry name" value="hisT_truA"/>
    <property type="match status" value="1"/>
</dbReference>
<keyword evidence="10" id="KW-0175">Coiled coil</keyword>
<evidence type="ECO:0000259" key="11">
    <source>
        <dbReference type="Pfam" id="PF01416"/>
    </source>
</evidence>
<dbReference type="Pfam" id="PF01416">
    <property type="entry name" value="PseudoU_synth_1"/>
    <property type="match status" value="1"/>
</dbReference>